<protein>
    <submittedName>
        <fullName evidence="2">Uncharacterized protein</fullName>
    </submittedName>
</protein>
<dbReference type="EMBL" id="PQXL01000096">
    <property type="protein sequence ID" value="THV51885.1"/>
    <property type="molecule type" value="Genomic_DNA"/>
</dbReference>
<evidence type="ECO:0000256" key="1">
    <source>
        <dbReference type="SAM" id="MobiDB-lite"/>
    </source>
</evidence>
<evidence type="ECO:0000313" key="3">
    <source>
        <dbReference type="Proteomes" id="UP000308671"/>
    </source>
</evidence>
<dbReference type="AlphaFoldDB" id="A0A4S8R6K0"/>
<dbReference type="Proteomes" id="UP000308671">
    <property type="component" value="Unassembled WGS sequence"/>
</dbReference>
<organism evidence="2 3">
    <name type="scientific">Botrytis galanthina</name>
    <dbReference type="NCBI Taxonomy" id="278940"/>
    <lineage>
        <taxon>Eukaryota</taxon>
        <taxon>Fungi</taxon>
        <taxon>Dikarya</taxon>
        <taxon>Ascomycota</taxon>
        <taxon>Pezizomycotina</taxon>
        <taxon>Leotiomycetes</taxon>
        <taxon>Helotiales</taxon>
        <taxon>Sclerotiniaceae</taxon>
        <taxon>Botrytis</taxon>
    </lineage>
</organism>
<accession>A0A4S8R6K0</accession>
<proteinExistence type="predicted"/>
<keyword evidence="3" id="KW-1185">Reference proteome</keyword>
<sequence length="480" mass="53685">MDHWSVGGNSGAGACHHPLGPQVKNIGGYLSKGSRKAIEEGSPIAQTSLVTKFNAATQQRNYDMKAYKRTITYYEHRASAREAVIKSMAGDYSRNVSSNGFLSLPVESKALNSKRGRSISDAGSEQSTRSSLSRITYVEEDAQIAVYPELEDSDSIIPANYTCLDRLIVFIRILFCLPIPMMMKKNKNSPKPVDAGPFDMESSPWVLSVSVLSTRKDSEKKPVPKHARCTIDTGNMQGNIVSRDFVQNVLEFSEANFGPLTAEEKKGGFGITGDKLVPEGAIYLTWYHSKSTRVFHSMRFLISPHSQCDLIIGARSILKDNLLGVPNLMATAPPITRVGYKEDLKPSMQPWIDHGTKLIKTSTDREEQDLEKDFLKLDKRYQEKEVELLEEGEDTDNNKELKEIGEAREVAKRFQLIRKAELKNDQKLAIQLQDELEKLPGYKNYVVLSKPHTDSSGTEKNNDLVQRIIKKTSGTSPPKR</sequence>
<dbReference type="OrthoDB" id="3799661at2759"/>
<comment type="caution">
    <text evidence="2">The sequence shown here is derived from an EMBL/GenBank/DDBJ whole genome shotgun (WGS) entry which is preliminary data.</text>
</comment>
<gene>
    <name evidence="2" type="ORF">BGAL_0096g00320</name>
</gene>
<evidence type="ECO:0000313" key="2">
    <source>
        <dbReference type="EMBL" id="THV51885.1"/>
    </source>
</evidence>
<feature type="region of interest" description="Disordered" evidence="1">
    <location>
        <begin position="449"/>
        <end position="480"/>
    </location>
</feature>
<name>A0A4S8R6K0_9HELO</name>
<reference evidence="2 3" key="1">
    <citation type="submission" date="2017-12" db="EMBL/GenBank/DDBJ databases">
        <title>Comparative genomics of Botrytis spp.</title>
        <authorList>
            <person name="Valero-Jimenez C.A."/>
            <person name="Tapia P."/>
            <person name="Veloso J."/>
            <person name="Silva-Moreno E."/>
            <person name="Staats M."/>
            <person name="Valdes J.H."/>
            <person name="Van Kan J.A.L."/>
        </authorList>
    </citation>
    <scope>NUCLEOTIDE SEQUENCE [LARGE SCALE GENOMIC DNA]</scope>
    <source>
        <strain evidence="2 3">MUCL435</strain>
    </source>
</reference>